<feature type="region of interest" description="Disordered" evidence="1">
    <location>
        <begin position="91"/>
        <end position="160"/>
    </location>
</feature>
<gene>
    <name evidence="2" type="ORF">GCM10023258_21730</name>
</gene>
<dbReference type="RefSeq" id="WP_345507484.1">
    <property type="nucleotide sequence ID" value="NZ_BAABIW010000014.1"/>
</dbReference>
<sequence length="422" mass="43461">MSAAPIPPHPRVPVWLRPLTRRPGEVQFGVLADGPVVSGIDTVEALLLRRLDGALPLDVVDHLALDAGIPHERWRTLLELLARLGVLTESAGPGTHDADDPAHTPRRATSPATSPGAPPTTSPLQIPGANPAATRARPSGTDLGAGVLATPREGPDGTGGLPRVVVDGCGPVASEIAAALARTGVRVVHGRAAVDRALASPDRPRPDLVVLVGSPVVDPRRADPWLRRGIVHLPVTPAAPRTVIGPVVDGSASAPCLWCLEHHRADRDEAWPTVMSQSVATIASATVASATHPWGGQGRTSTPAPRDVATGPDGTDAAQTDEAADPTDPADPASVAVAVDVDGTHDALAPGLAQLVVGSVTLLVSGALQGRLPPPGVSVEVSPPWPRLDHRRWPVHPLCTGHLIVRPSTAQPSTSGARGERP</sequence>
<feature type="compositionally biased region" description="Low complexity" evidence="1">
    <location>
        <begin position="313"/>
        <end position="332"/>
    </location>
</feature>
<evidence type="ECO:0008006" key="4">
    <source>
        <dbReference type="Google" id="ProtNLM"/>
    </source>
</evidence>
<name>A0ABP9JBV0_9MICO</name>
<reference evidence="3" key="1">
    <citation type="journal article" date="2019" name="Int. J. Syst. Evol. Microbiol.">
        <title>The Global Catalogue of Microorganisms (GCM) 10K type strain sequencing project: providing services to taxonomists for standard genome sequencing and annotation.</title>
        <authorList>
            <consortium name="The Broad Institute Genomics Platform"/>
            <consortium name="The Broad Institute Genome Sequencing Center for Infectious Disease"/>
            <person name="Wu L."/>
            <person name="Ma J."/>
        </authorList>
    </citation>
    <scope>NUCLEOTIDE SEQUENCE [LARGE SCALE GENOMIC DNA]</scope>
    <source>
        <strain evidence="3">JCM 17687</strain>
    </source>
</reference>
<proteinExistence type="predicted"/>
<evidence type="ECO:0000256" key="1">
    <source>
        <dbReference type="SAM" id="MobiDB-lite"/>
    </source>
</evidence>
<organism evidence="2 3">
    <name type="scientific">Terrabacter aeriphilus</name>
    <dbReference type="NCBI Taxonomy" id="515662"/>
    <lineage>
        <taxon>Bacteria</taxon>
        <taxon>Bacillati</taxon>
        <taxon>Actinomycetota</taxon>
        <taxon>Actinomycetes</taxon>
        <taxon>Micrococcales</taxon>
        <taxon>Intrasporangiaceae</taxon>
        <taxon>Terrabacter</taxon>
    </lineage>
</organism>
<protein>
    <recommendedName>
        <fullName evidence="4">Bacteriocin biosynthesis cyclodehydratase domain-containing protein</fullName>
    </recommendedName>
</protein>
<dbReference type="EMBL" id="BAABIW010000014">
    <property type="protein sequence ID" value="GAA5027193.1"/>
    <property type="molecule type" value="Genomic_DNA"/>
</dbReference>
<dbReference type="Proteomes" id="UP001500427">
    <property type="component" value="Unassembled WGS sequence"/>
</dbReference>
<dbReference type="Gene3D" id="3.40.50.720">
    <property type="entry name" value="NAD(P)-binding Rossmann-like Domain"/>
    <property type="match status" value="1"/>
</dbReference>
<evidence type="ECO:0000313" key="3">
    <source>
        <dbReference type="Proteomes" id="UP001500427"/>
    </source>
</evidence>
<comment type="caution">
    <text evidence="2">The sequence shown here is derived from an EMBL/GenBank/DDBJ whole genome shotgun (WGS) entry which is preliminary data.</text>
</comment>
<evidence type="ECO:0000313" key="2">
    <source>
        <dbReference type="EMBL" id="GAA5027193.1"/>
    </source>
</evidence>
<keyword evidence="3" id="KW-1185">Reference proteome</keyword>
<feature type="region of interest" description="Disordered" evidence="1">
    <location>
        <begin position="290"/>
        <end position="332"/>
    </location>
</feature>
<accession>A0ABP9JBV0</accession>